<protein>
    <submittedName>
        <fullName evidence="1">Uncharacterized protein</fullName>
    </submittedName>
</protein>
<dbReference type="AlphaFoldDB" id="A0A5C3EPY2"/>
<keyword evidence="2" id="KW-1185">Reference proteome</keyword>
<reference evidence="1 2" key="1">
    <citation type="submission" date="2018-03" db="EMBL/GenBank/DDBJ databases">
        <authorList>
            <person name="Guldener U."/>
        </authorList>
    </citation>
    <scope>NUCLEOTIDE SEQUENCE [LARGE SCALE GENOMIC DNA]</scope>
    <source>
        <strain evidence="1 2">NBRC100155</strain>
    </source>
</reference>
<dbReference type="EMBL" id="OOIN01000043">
    <property type="protein sequence ID" value="SPO32180.1"/>
    <property type="molecule type" value="Genomic_DNA"/>
</dbReference>
<proteinExistence type="predicted"/>
<sequence>MCSVVHRVDWCGEDPETSATSAVSMQHFFIHSVPNKHIASHRITPTRFRSIFDGDVDQRVWMAHAVSNDDQFQTQSSLTGLRLFGGTADVAAGLHAVMREKSSFHEPQDGFPTTVPLLAADTVYRVVVFARPLRSVSGSSQTTLTQKEVTMMIVPTFGFPNPTQTLVKLAFASSFSEMVSDVTALNEQ</sequence>
<gene>
    <name evidence="1" type="ORF">UTRI_02737</name>
</gene>
<organism evidence="1 2">
    <name type="scientific">Ustilago trichophora</name>
    <dbReference type="NCBI Taxonomy" id="86804"/>
    <lineage>
        <taxon>Eukaryota</taxon>
        <taxon>Fungi</taxon>
        <taxon>Dikarya</taxon>
        <taxon>Basidiomycota</taxon>
        <taxon>Ustilaginomycotina</taxon>
        <taxon>Ustilaginomycetes</taxon>
        <taxon>Ustilaginales</taxon>
        <taxon>Ustilaginaceae</taxon>
        <taxon>Ustilago</taxon>
    </lineage>
</organism>
<dbReference type="Proteomes" id="UP000324022">
    <property type="component" value="Unassembled WGS sequence"/>
</dbReference>
<accession>A0A5C3EPY2</accession>
<name>A0A5C3EPY2_9BASI</name>
<evidence type="ECO:0000313" key="1">
    <source>
        <dbReference type="EMBL" id="SPO32180.1"/>
    </source>
</evidence>
<evidence type="ECO:0000313" key="2">
    <source>
        <dbReference type="Proteomes" id="UP000324022"/>
    </source>
</evidence>